<accession>A0A243QCG6</accession>
<evidence type="ECO:0000313" key="3">
    <source>
        <dbReference type="Proteomes" id="UP000194632"/>
    </source>
</evidence>
<comment type="caution">
    <text evidence="2">The sequence shown here is derived from an EMBL/GenBank/DDBJ whole genome shotgun (WGS) entry which is preliminary data.</text>
</comment>
<feature type="transmembrane region" description="Helical" evidence="1">
    <location>
        <begin position="237"/>
        <end position="258"/>
    </location>
</feature>
<name>A0A243QCG6_9ACTN</name>
<feature type="transmembrane region" description="Helical" evidence="1">
    <location>
        <begin position="428"/>
        <end position="452"/>
    </location>
</feature>
<evidence type="ECO:0000313" key="2">
    <source>
        <dbReference type="EMBL" id="OUC79446.1"/>
    </source>
</evidence>
<feature type="transmembrane region" description="Helical" evidence="1">
    <location>
        <begin position="161"/>
        <end position="182"/>
    </location>
</feature>
<feature type="transmembrane region" description="Helical" evidence="1">
    <location>
        <begin position="81"/>
        <end position="105"/>
    </location>
</feature>
<dbReference type="RefSeq" id="WP_086534859.1">
    <property type="nucleotide sequence ID" value="NZ_NGFO01000007.1"/>
</dbReference>
<dbReference type="STRING" id="417102.CA982_08305"/>
<organism evidence="2 3">
    <name type="scientific">Gordonia lacunae</name>
    <dbReference type="NCBI Taxonomy" id="417102"/>
    <lineage>
        <taxon>Bacteria</taxon>
        <taxon>Bacillati</taxon>
        <taxon>Actinomycetota</taxon>
        <taxon>Actinomycetes</taxon>
        <taxon>Mycobacteriales</taxon>
        <taxon>Gordoniaceae</taxon>
        <taxon>Gordonia</taxon>
    </lineage>
</organism>
<feature type="transmembrane region" description="Helical" evidence="1">
    <location>
        <begin position="295"/>
        <end position="313"/>
    </location>
</feature>
<reference evidence="2 3" key="1">
    <citation type="submission" date="2017-05" db="EMBL/GenBank/DDBJ databases">
        <title>Biotechnological potential of actinobacteria isolated from South African environments.</title>
        <authorList>
            <person name="Le Roes-Hill M."/>
            <person name="Prins A."/>
            <person name="Durrell K.A."/>
        </authorList>
    </citation>
    <scope>NUCLEOTIDE SEQUENCE [LARGE SCALE GENOMIC DNA]</scope>
    <source>
        <strain evidence="2">BS2</strain>
    </source>
</reference>
<feature type="transmembrane region" description="Helical" evidence="1">
    <location>
        <begin position="502"/>
        <end position="523"/>
    </location>
</feature>
<proteinExistence type="predicted"/>
<protein>
    <submittedName>
        <fullName evidence="2">Multidrug ABC transporter permease</fullName>
    </submittedName>
</protein>
<dbReference type="OrthoDB" id="2014935at2"/>
<keyword evidence="1" id="KW-0812">Transmembrane</keyword>
<keyword evidence="3" id="KW-1185">Reference proteome</keyword>
<dbReference type="EMBL" id="NGFO01000007">
    <property type="protein sequence ID" value="OUC79446.1"/>
    <property type="molecule type" value="Genomic_DNA"/>
</dbReference>
<sequence>MTASTIGTAPLVRASLRHEGRSFAPWIVLPTALTVSSVIAYPLLFPDAAERAAFAATIGSNPALGLIFGPAYDLSTVDGFVVWRSLALGGFIAALGAIFIVVKAARGQEDSGQAELLAAGVLGRAARLATALVMAAVCSVAVGVVAGLTTSLCGGAWESSFLLGAGFTVTGWMFGAVAAVSAQVGSDARAATTIAVSLLGVLFVLRGFLFSVDAPAWTTWINPLGWVQETRPATGDHWWPLLLGVTFVIVVGAAAFALQRARDFGQGLVPARPGPARGDIGSPLALAIRLNRAPIGSWALAFVGLGIIFGYFTRSVRGLLTANPAMAQIFASGAASPADLVSAFVTTILGLVGIIASVAGVQIVNRIRTEELEDRAEAVLATAVNRPGYFGAATCVALLVPAVLVTIAGLVVGIFAATADLGLGFGDVFLQSIATIPAVWAVVGIAVAVIGARPRVRPAIWLGVIVSFVLTILGPSFKLPEWALGFSPFHHVPDVSAAQLDWWGLAGVGVVVVVLVALGFAGFRRRDIP</sequence>
<dbReference type="AlphaFoldDB" id="A0A243QCG6"/>
<keyword evidence="1" id="KW-0472">Membrane</keyword>
<feature type="transmembrane region" description="Helical" evidence="1">
    <location>
        <begin position="459"/>
        <end position="477"/>
    </location>
</feature>
<feature type="transmembrane region" description="Helical" evidence="1">
    <location>
        <begin position="126"/>
        <end position="149"/>
    </location>
</feature>
<feature type="transmembrane region" description="Helical" evidence="1">
    <location>
        <begin position="23"/>
        <end position="45"/>
    </location>
</feature>
<evidence type="ECO:0000256" key="1">
    <source>
        <dbReference type="SAM" id="Phobius"/>
    </source>
</evidence>
<feature type="transmembrane region" description="Helical" evidence="1">
    <location>
        <begin position="388"/>
        <end position="416"/>
    </location>
</feature>
<dbReference type="Proteomes" id="UP000194632">
    <property type="component" value="Unassembled WGS sequence"/>
</dbReference>
<keyword evidence="1" id="KW-1133">Transmembrane helix</keyword>
<feature type="transmembrane region" description="Helical" evidence="1">
    <location>
        <begin position="340"/>
        <end position="367"/>
    </location>
</feature>
<gene>
    <name evidence="2" type="ORF">CA982_08305</name>
</gene>
<feature type="transmembrane region" description="Helical" evidence="1">
    <location>
        <begin position="194"/>
        <end position="217"/>
    </location>
</feature>